<keyword evidence="6" id="KW-1185">Reference proteome</keyword>
<reference evidence="5" key="1">
    <citation type="submission" date="2021-01" db="EMBL/GenBank/DDBJ databases">
        <title>Adiantum capillus-veneris genome.</title>
        <authorList>
            <person name="Fang Y."/>
            <person name="Liao Q."/>
        </authorList>
    </citation>
    <scope>NUCLEOTIDE SEQUENCE</scope>
    <source>
        <strain evidence="5">H3</strain>
        <tissue evidence="5">Leaf</tissue>
    </source>
</reference>
<keyword evidence="1" id="KW-0150">Chloroplast</keyword>
<evidence type="ECO:0000313" key="5">
    <source>
        <dbReference type="EMBL" id="KAI5071255.1"/>
    </source>
</evidence>
<comment type="caution">
    <text evidence="5">The sequence shown here is derived from an EMBL/GenBank/DDBJ whole genome shotgun (WGS) entry which is preliminary data.</text>
</comment>
<dbReference type="SUPFAM" id="SSF51126">
    <property type="entry name" value="Pectin lyase-like"/>
    <property type="match status" value="1"/>
</dbReference>
<comment type="similarity">
    <text evidence="3">Belongs to the TRAFAC class myosin-kinesin ATPase superfamily. Kinesin family.</text>
</comment>
<evidence type="ECO:0000256" key="3">
    <source>
        <dbReference type="PROSITE-ProRule" id="PRU00283"/>
    </source>
</evidence>
<comment type="caution">
    <text evidence="3">Lacks conserved residue(s) required for the propagation of feature annotation.</text>
</comment>
<organism evidence="5 6">
    <name type="scientific">Adiantum capillus-veneris</name>
    <name type="common">Maidenhair fern</name>
    <dbReference type="NCBI Taxonomy" id="13818"/>
    <lineage>
        <taxon>Eukaryota</taxon>
        <taxon>Viridiplantae</taxon>
        <taxon>Streptophyta</taxon>
        <taxon>Embryophyta</taxon>
        <taxon>Tracheophyta</taxon>
        <taxon>Polypodiopsida</taxon>
        <taxon>Polypodiidae</taxon>
        <taxon>Polypodiales</taxon>
        <taxon>Pteridineae</taxon>
        <taxon>Pteridaceae</taxon>
        <taxon>Vittarioideae</taxon>
        <taxon>Adiantum</taxon>
    </lineage>
</organism>
<evidence type="ECO:0000259" key="4">
    <source>
        <dbReference type="PROSITE" id="PS50067"/>
    </source>
</evidence>
<gene>
    <name evidence="5" type="ORF">GOP47_0013506</name>
</gene>
<keyword evidence="1" id="KW-0934">Plastid</keyword>
<dbReference type="InterPro" id="IPR027417">
    <property type="entry name" value="P-loop_NTPase"/>
</dbReference>
<dbReference type="GO" id="GO:0003777">
    <property type="term" value="F:microtubule motor activity"/>
    <property type="evidence" value="ECO:0007669"/>
    <property type="project" value="InterPro"/>
</dbReference>
<dbReference type="InterPro" id="IPR001752">
    <property type="entry name" value="Kinesin_motor_dom"/>
</dbReference>
<dbReference type="Proteomes" id="UP000886520">
    <property type="component" value="Chromosome 13"/>
</dbReference>
<dbReference type="PRINTS" id="PR00380">
    <property type="entry name" value="KINESINHEAVY"/>
</dbReference>
<dbReference type="PROSITE" id="PS50067">
    <property type="entry name" value="KINESIN_MOTOR_2"/>
    <property type="match status" value="1"/>
</dbReference>
<dbReference type="Gene3D" id="3.40.850.10">
    <property type="entry name" value="Kinesin motor domain"/>
    <property type="match status" value="1"/>
</dbReference>
<feature type="domain" description="Kinesin motor" evidence="4">
    <location>
        <begin position="1"/>
        <end position="263"/>
    </location>
</feature>
<dbReference type="InterPro" id="IPR011050">
    <property type="entry name" value="Pectin_lyase_fold/virulence"/>
</dbReference>
<dbReference type="InterPro" id="IPR012334">
    <property type="entry name" value="Pectin_lyas_fold"/>
</dbReference>
<protein>
    <recommendedName>
        <fullName evidence="4">Kinesin motor domain-containing protein</fullName>
    </recommendedName>
</protein>
<dbReference type="Pfam" id="PF00225">
    <property type="entry name" value="Kinesin"/>
    <property type="match status" value="1"/>
</dbReference>
<dbReference type="EMBL" id="JABFUD020000013">
    <property type="protein sequence ID" value="KAI5071255.1"/>
    <property type="molecule type" value="Genomic_DNA"/>
</dbReference>
<accession>A0A9D4UNV8</accession>
<dbReference type="InterPro" id="IPR051801">
    <property type="entry name" value="GH28_Enzymes"/>
</dbReference>
<keyword evidence="2" id="KW-0505">Motor protein</keyword>
<dbReference type="InterPro" id="IPR036961">
    <property type="entry name" value="Kinesin_motor_dom_sf"/>
</dbReference>
<evidence type="ECO:0000256" key="2">
    <source>
        <dbReference type="ARBA" id="ARBA00023175"/>
    </source>
</evidence>
<evidence type="ECO:0000313" key="6">
    <source>
        <dbReference type="Proteomes" id="UP000886520"/>
    </source>
</evidence>
<dbReference type="GO" id="GO:0005524">
    <property type="term" value="F:ATP binding"/>
    <property type="evidence" value="ECO:0007669"/>
    <property type="project" value="InterPro"/>
</dbReference>
<name>A0A9D4UNV8_ADICA</name>
<dbReference type="SUPFAM" id="SSF52540">
    <property type="entry name" value="P-loop containing nucleoside triphosphate hydrolases"/>
    <property type="match status" value="1"/>
</dbReference>
<dbReference type="GO" id="GO:0008017">
    <property type="term" value="F:microtubule binding"/>
    <property type="evidence" value="ECO:0007669"/>
    <property type="project" value="InterPro"/>
</dbReference>
<dbReference type="AlphaFoldDB" id="A0A9D4UNV8"/>
<dbReference type="OrthoDB" id="187139at2759"/>
<sequence>MLIAVAIERRGRWVIGLTGWPPSLNSSSSPTTPRPKAIPTAPQKRVYEVVAKPVVESVLEGYNGTNMAYGQTGTRKTFTLGKLGEEDAADRGIMVRAMEDILADTSSEQGSGVGGVSLAYILLLFGAIASSFACLHISEVTTSFPRIRSDITIDVCISELGGNAGPHSVTITEFGAVGDGVTINTHAFTNAIFYLNSFEDKGGAQLYVPAGRWLTGSFKMTSHLTLFLDKDVVMLGSQVCSFCPIPYLVFSCTLLARHSIALR</sequence>
<dbReference type="GO" id="GO:0007018">
    <property type="term" value="P:microtubule-based movement"/>
    <property type="evidence" value="ECO:0007669"/>
    <property type="project" value="InterPro"/>
</dbReference>
<dbReference type="PANTHER" id="PTHR31339">
    <property type="entry name" value="PECTIN LYASE-RELATED"/>
    <property type="match status" value="1"/>
</dbReference>
<dbReference type="Gene3D" id="2.160.20.10">
    <property type="entry name" value="Single-stranded right-handed beta-helix, Pectin lyase-like"/>
    <property type="match status" value="1"/>
</dbReference>
<evidence type="ECO:0000256" key="1">
    <source>
        <dbReference type="ARBA" id="ARBA00022528"/>
    </source>
</evidence>
<dbReference type="PANTHER" id="PTHR31339:SF9">
    <property type="entry name" value="PLASMIN AND FIBRONECTIN-BINDING PROTEIN A"/>
    <property type="match status" value="1"/>
</dbReference>
<proteinExistence type="inferred from homology"/>